<name>A0AAD4M282_9AGAM</name>
<feature type="transmembrane region" description="Helical" evidence="1">
    <location>
        <begin position="145"/>
        <end position="164"/>
    </location>
</feature>
<gene>
    <name evidence="2" type="ORF">B0F90DRAFT_881695</name>
</gene>
<organism evidence="2 3">
    <name type="scientific">Multifurca ochricompacta</name>
    <dbReference type="NCBI Taxonomy" id="376703"/>
    <lineage>
        <taxon>Eukaryota</taxon>
        <taxon>Fungi</taxon>
        <taxon>Dikarya</taxon>
        <taxon>Basidiomycota</taxon>
        <taxon>Agaricomycotina</taxon>
        <taxon>Agaricomycetes</taxon>
        <taxon>Russulales</taxon>
        <taxon>Russulaceae</taxon>
        <taxon>Multifurca</taxon>
    </lineage>
</organism>
<feature type="transmembrane region" description="Helical" evidence="1">
    <location>
        <begin position="63"/>
        <end position="85"/>
    </location>
</feature>
<feature type="transmembrane region" description="Helical" evidence="1">
    <location>
        <begin position="170"/>
        <end position="194"/>
    </location>
</feature>
<evidence type="ECO:0000313" key="2">
    <source>
        <dbReference type="EMBL" id="KAI0297596.1"/>
    </source>
</evidence>
<reference evidence="2" key="1">
    <citation type="journal article" date="2022" name="New Phytol.">
        <title>Evolutionary transition to the ectomycorrhizal habit in the genomes of a hyperdiverse lineage of mushroom-forming fungi.</title>
        <authorList>
            <person name="Looney B."/>
            <person name="Miyauchi S."/>
            <person name="Morin E."/>
            <person name="Drula E."/>
            <person name="Courty P.E."/>
            <person name="Kohler A."/>
            <person name="Kuo A."/>
            <person name="LaButti K."/>
            <person name="Pangilinan J."/>
            <person name="Lipzen A."/>
            <person name="Riley R."/>
            <person name="Andreopoulos W."/>
            <person name="He G."/>
            <person name="Johnson J."/>
            <person name="Nolan M."/>
            <person name="Tritt A."/>
            <person name="Barry K.W."/>
            <person name="Grigoriev I.V."/>
            <person name="Nagy L.G."/>
            <person name="Hibbett D."/>
            <person name="Henrissat B."/>
            <person name="Matheny P.B."/>
            <person name="Labbe J."/>
            <person name="Martin F.M."/>
        </authorList>
    </citation>
    <scope>NUCLEOTIDE SEQUENCE</scope>
    <source>
        <strain evidence="2">BPL690</strain>
    </source>
</reference>
<dbReference type="AlphaFoldDB" id="A0AAD4M282"/>
<dbReference type="Proteomes" id="UP001203297">
    <property type="component" value="Unassembled WGS sequence"/>
</dbReference>
<proteinExistence type="predicted"/>
<evidence type="ECO:0000256" key="1">
    <source>
        <dbReference type="SAM" id="Phobius"/>
    </source>
</evidence>
<keyword evidence="1" id="KW-1133">Transmembrane helix</keyword>
<evidence type="ECO:0000313" key="3">
    <source>
        <dbReference type="Proteomes" id="UP001203297"/>
    </source>
</evidence>
<protein>
    <submittedName>
        <fullName evidence="2">Uncharacterized protein</fullName>
    </submittedName>
</protein>
<keyword evidence="1" id="KW-0812">Transmembrane</keyword>
<accession>A0AAD4M282</accession>
<dbReference type="EMBL" id="WTXG01000035">
    <property type="protein sequence ID" value="KAI0297596.1"/>
    <property type="molecule type" value="Genomic_DNA"/>
</dbReference>
<keyword evidence="1" id="KW-0472">Membrane</keyword>
<sequence length="195" mass="22722">MTRQKFAFRLLIAFMSMLQRCALFFFLFFFIPFASITFYLFFFLSLFSILSAWAQGIVGTLQFFFPVLCKEAGTFLCLLYVSRFFGQFPFPRLLMPTFFLKLHPVTLRLHLSSLLLFPPRMYFYQCFLPLSPLRHPISSPPPPNVLCLFLSVCLFVSIHVYSLFYLAVVVLYMGLITTTTTLASIVIYMICYVIM</sequence>
<comment type="caution">
    <text evidence="2">The sequence shown here is derived from an EMBL/GenBank/DDBJ whole genome shotgun (WGS) entry which is preliminary data.</text>
</comment>
<keyword evidence="3" id="KW-1185">Reference proteome</keyword>